<sequence length="380" mass="40114">MSGRQDDATGQEHWEPSTPEQDEEIGDLESHNIPAIHSMGTAINDVEEFEDIHLQNSQEYELDYEEQEERSYGWLLNPNNEAVLQTGSLEHNKRAPFCNATLQSWQTGGHNTFTDLREDKISSQMGGVMESANMIREISTIEEEREDEGGTEGVYEGRQAHTQCSVVAAVAEDWLDADSASGSRSARPGDLEVGQPMATIPGSSAIEVVEPVVDQRAAPLLSMTATTISPTVIHTANVASHDVGFDTPRAVTESDHEGRLTEYQVASSPGAIAKESIEPCITGSNQLLSSTGKPTGGLGATGGGQASPGLSTSVPTVQIKAAGRGVATDPGQPVGPGTTAPLSTVSATASVAAPTPTVTAIMRKDRQAGATEKRREAVVI</sequence>
<evidence type="ECO:0000313" key="2">
    <source>
        <dbReference type="EMBL" id="VEL28556.1"/>
    </source>
</evidence>
<gene>
    <name evidence="2" type="ORF">PXEA_LOCUS21996</name>
</gene>
<dbReference type="AlphaFoldDB" id="A0A3S5CKF5"/>
<dbReference type="EMBL" id="CAAALY010095940">
    <property type="protein sequence ID" value="VEL28556.1"/>
    <property type="molecule type" value="Genomic_DNA"/>
</dbReference>
<evidence type="ECO:0000313" key="3">
    <source>
        <dbReference type="Proteomes" id="UP000784294"/>
    </source>
</evidence>
<feature type="compositionally biased region" description="Gly residues" evidence="1">
    <location>
        <begin position="294"/>
        <end position="306"/>
    </location>
</feature>
<accession>A0A3S5CKF5</accession>
<organism evidence="2 3">
    <name type="scientific">Protopolystoma xenopodis</name>
    <dbReference type="NCBI Taxonomy" id="117903"/>
    <lineage>
        <taxon>Eukaryota</taxon>
        <taxon>Metazoa</taxon>
        <taxon>Spiralia</taxon>
        <taxon>Lophotrochozoa</taxon>
        <taxon>Platyhelminthes</taxon>
        <taxon>Monogenea</taxon>
        <taxon>Polyopisthocotylea</taxon>
        <taxon>Polystomatidea</taxon>
        <taxon>Polystomatidae</taxon>
        <taxon>Protopolystoma</taxon>
    </lineage>
</organism>
<feature type="non-terminal residue" evidence="2">
    <location>
        <position position="380"/>
    </location>
</feature>
<proteinExistence type="predicted"/>
<comment type="caution">
    <text evidence="2">The sequence shown here is derived from an EMBL/GenBank/DDBJ whole genome shotgun (WGS) entry which is preliminary data.</text>
</comment>
<protein>
    <submittedName>
        <fullName evidence="2">Uncharacterized protein</fullName>
    </submittedName>
</protein>
<feature type="region of interest" description="Disordered" evidence="1">
    <location>
        <begin position="1"/>
        <end position="31"/>
    </location>
</feature>
<keyword evidence="3" id="KW-1185">Reference proteome</keyword>
<name>A0A3S5CKF5_9PLAT</name>
<reference evidence="2" key="1">
    <citation type="submission" date="2018-11" db="EMBL/GenBank/DDBJ databases">
        <authorList>
            <consortium name="Pathogen Informatics"/>
        </authorList>
    </citation>
    <scope>NUCLEOTIDE SEQUENCE</scope>
</reference>
<dbReference type="Proteomes" id="UP000784294">
    <property type="component" value="Unassembled WGS sequence"/>
</dbReference>
<evidence type="ECO:0000256" key="1">
    <source>
        <dbReference type="SAM" id="MobiDB-lite"/>
    </source>
</evidence>
<feature type="compositionally biased region" description="Basic and acidic residues" evidence="1">
    <location>
        <begin position="1"/>
        <end position="15"/>
    </location>
</feature>
<feature type="region of interest" description="Disordered" evidence="1">
    <location>
        <begin position="288"/>
        <end position="310"/>
    </location>
</feature>